<organism evidence="1 2">
    <name type="scientific">Thalassotalea eurytherma</name>
    <dbReference type="NCBI Taxonomy" id="1144278"/>
    <lineage>
        <taxon>Bacteria</taxon>
        <taxon>Pseudomonadati</taxon>
        <taxon>Pseudomonadota</taxon>
        <taxon>Gammaproteobacteria</taxon>
        <taxon>Alteromonadales</taxon>
        <taxon>Colwelliaceae</taxon>
        <taxon>Thalassotalea</taxon>
    </lineage>
</organism>
<gene>
    <name evidence="1" type="ORF">theurythT_19450</name>
</gene>
<proteinExistence type="predicted"/>
<evidence type="ECO:0000313" key="2">
    <source>
        <dbReference type="Proteomes" id="UP001157133"/>
    </source>
</evidence>
<keyword evidence="2" id="KW-1185">Reference proteome</keyword>
<evidence type="ECO:0000313" key="1">
    <source>
        <dbReference type="EMBL" id="GLX82493.1"/>
    </source>
</evidence>
<reference evidence="1 2" key="1">
    <citation type="submission" date="2023-03" db="EMBL/GenBank/DDBJ databases">
        <title>Draft genome sequence of Thalassotalea eurytherma JCM 18482T.</title>
        <authorList>
            <person name="Sawabe T."/>
        </authorList>
    </citation>
    <scope>NUCLEOTIDE SEQUENCE [LARGE SCALE GENOMIC DNA]</scope>
    <source>
        <strain evidence="1 2">JCM 18482</strain>
    </source>
</reference>
<dbReference type="EMBL" id="BSSU01000009">
    <property type="protein sequence ID" value="GLX82493.1"/>
    <property type="molecule type" value="Genomic_DNA"/>
</dbReference>
<protein>
    <recommendedName>
        <fullName evidence="3">FMN-binding protein</fullName>
    </recommendedName>
</protein>
<sequence length="183" mass="19936">MNKLFPIAVAILIMLGASLWLLAPSSFNQYLHAELQNELSLATGTHVDIGHVDSQSYSGTILSLSAKAQNGEQLFYVEKVTYAIDRKSYKKPPIKITHLVLQGVEVTNDPKLQSQVQLNLGNYQKGLTEDSVKPGLIVEELAITFHGLAQENATAKPLNSKGKSAKMLLVDIATFVLSFAKAN</sequence>
<dbReference type="Proteomes" id="UP001157133">
    <property type="component" value="Unassembled WGS sequence"/>
</dbReference>
<comment type="caution">
    <text evidence="1">The sequence shown here is derived from an EMBL/GenBank/DDBJ whole genome shotgun (WGS) entry which is preliminary data.</text>
</comment>
<accession>A0ABQ6H2T9</accession>
<name>A0ABQ6H2T9_9GAMM</name>
<dbReference type="RefSeq" id="WP_284207858.1">
    <property type="nucleotide sequence ID" value="NZ_BSSU01000009.1"/>
</dbReference>
<evidence type="ECO:0008006" key="3">
    <source>
        <dbReference type="Google" id="ProtNLM"/>
    </source>
</evidence>